<dbReference type="EMBL" id="KN829813">
    <property type="protein sequence ID" value="KIK73378.1"/>
    <property type="molecule type" value="Genomic_DNA"/>
</dbReference>
<dbReference type="OrthoDB" id="2653647at2759"/>
<proteinExistence type="predicted"/>
<accession>A0A0D0CD03</accession>
<dbReference type="InParanoid" id="A0A0D0CD03"/>
<dbReference type="Proteomes" id="UP000054538">
    <property type="component" value="Unassembled WGS sequence"/>
</dbReference>
<organism evidence="1 2">
    <name type="scientific">Paxillus rubicundulus Ve08.2h10</name>
    <dbReference type="NCBI Taxonomy" id="930991"/>
    <lineage>
        <taxon>Eukaryota</taxon>
        <taxon>Fungi</taxon>
        <taxon>Dikarya</taxon>
        <taxon>Basidiomycota</taxon>
        <taxon>Agaricomycotina</taxon>
        <taxon>Agaricomycetes</taxon>
        <taxon>Agaricomycetidae</taxon>
        <taxon>Boletales</taxon>
        <taxon>Paxilineae</taxon>
        <taxon>Paxillaceae</taxon>
        <taxon>Paxillus</taxon>
    </lineage>
</organism>
<dbReference type="HOGENOM" id="CLU_1454866_0_0_1"/>
<evidence type="ECO:0000313" key="2">
    <source>
        <dbReference type="Proteomes" id="UP000054538"/>
    </source>
</evidence>
<dbReference type="AlphaFoldDB" id="A0A0D0CD03"/>
<gene>
    <name evidence="1" type="ORF">PAXRUDRAFT_20922</name>
</gene>
<reference evidence="2" key="2">
    <citation type="submission" date="2015-01" db="EMBL/GenBank/DDBJ databases">
        <title>Evolutionary Origins and Diversification of the Mycorrhizal Mutualists.</title>
        <authorList>
            <consortium name="DOE Joint Genome Institute"/>
            <consortium name="Mycorrhizal Genomics Consortium"/>
            <person name="Kohler A."/>
            <person name="Kuo A."/>
            <person name="Nagy L.G."/>
            <person name="Floudas D."/>
            <person name="Copeland A."/>
            <person name="Barry K.W."/>
            <person name="Cichocki N."/>
            <person name="Veneault-Fourrey C."/>
            <person name="LaButti K."/>
            <person name="Lindquist E.A."/>
            <person name="Lipzen A."/>
            <person name="Lundell T."/>
            <person name="Morin E."/>
            <person name="Murat C."/>
            <person name="Riley R."/>
            <person name="Ohm R."/>
            <person name="Sun H."/>
            <person name="Tunlid A."/>
            <person name="Henrissat B."/>
            <person name="Grigoriev I.V."/>
            <person name="Hibbett D.S."/>
            <person name="Martin F."/>
        </authorList>
    </citation>
    <scope>NUCLEOTIDE SEQUENCE [LARGE SCALE GENOMIC DNA]</scope>
    <source>
        <strain evidence="2">Ve08.2h10</strain>
    </source>
</reference>
<dbReference type="STRING" id="930991.A0A0D0CD03"/>
<keyword evidence="2" id="KW-1185">Reference proteome</keyword>
<protein>
    <submittedName>
        <fullName evidence="1">Uncharacterized protein</fullName>
    </submittedName>
</protein>
<reference evidence="1 2" key="1">
    <citation type="submission" date="2014-04" db="EMBL/GenBank/DDBJ databases">
        <authorList>
            <consortium name="DOE Joint Genome Institute"/>
            <person name="Kuo A."/>
            <person name="Kohler A."/>
            <person name="Jargeat P."/>
            <person name="Nagy L.G."/>
            <person name="Floudas D."/>
            <person name="Copeland A."/>
            <person name="Barry K.W."/>
            <person name="Cichocki N."/>
            <person name="Veneault-Fourrey C."/>
            <person name="LaButti K."/>
            <person name="Lindquist E.A."/>
            <person name="Lipzen A."/>
            <person name="Lundell T."/>
            <person name="Morin E."/>
            <person name="Murat C."/>
            <person name="Sun H."/>
            <person name="Tunlid A."/>
            <person name="Henrissat B."/>
            <person name="Grigoriev I.V."/>
            <person name="Hibbett D.S."/>
            <person name="Martin F."/>
            <person name="Nordberg H.P."/>
            <person name="Cantor M.N."/>
            <person name="Hua S.X."/>
        </authorList>
    </citation>
    <scope>NUCLEOTIDE SEQUENCE [LARGE SCALE GENOMIC DNA]</scope>
    <source>
        <strain evidence="1 2">Ve08.2h10</strain>
    </source>
</reference>
<name>A0A0D0CD03_9AGAM</name>
<evidence type="ECO:0000313" key="1">
    <source>
        <dbReference type="EMBL" id="KIK73378.1"/>
    </source>
</evidence>
<sequence length="186" mass="20749">MSAPHRQELLDFQMNDSNFQKMIQMASSIHRKLKIELTSKEEAADAFQALDKGLPADWKRQLVKQERKAMKEREGKPEAMDVYEIQLASAPSMKSIELAMLSGSPSKASSLRGSSTWLAQGLQIQQSQIQLRLEASSAGPQSMELQRLALARKRDQLGMEIQSFISDASSFMGQIKAQGPEHADQD</sequence>